<dbReference type="EMBL" id="FNVB01000009">
    <property type="protein sequence ID" value="SEG92400.1"/>
    <property type="molecule type" value="Genomic_DNA"/>
</dbReference>
<dbReference type="SMR" id="A0A1H6E415"/>
<dbReference type="InterPro" id="IPR024078">
    <property type="entry name" value="LmbE-like_dom_sf"/>
</dbReference>
<evidence type="ECO:0000313" key="4">
    <source>
        <dbReference type="EMBL" id="SFD37378.1"/>
    </source>
</evidence>
<gene>
    <name evidence="3" type="ORF">SAMN02982929_05549</name>
    <name evidence="4" type="ORF">SAMN05216506_10478</name>
</gene>
<keyword evidence="1" id="KW-0862">Zinc</keyword>
<proteinExistence type="predicted"/>
<dbReference type="Proteomes" id="UP000236729">
    <property type="component" value="Unassembled WGS sequence"/>
</dbReference>
<dbReference type="RefSeq" id="WP_177247554.1">
    <property type="nucleotide sequence ID" value="NZ_FNVB01000009.1"/>
</dbReference>
<dbReference type="GO" id="GO:0016137">
    <property type="term" value="P:glycoside metabolic process"/>
    <property type="evidence" value="ECO:0007669"/>
    <property type="project" value="UniProtKB-ARBA"/>
</dbReference>
<dbReference type="Pfam" id="PF02585">
    <property type="entry name" value="PIG-L"/>
    <property type="match status" value="1"/>
</dbReference>
<protein>
    <submittedName>
        <fullName evidence="3">N-acetylglucosaminyl deacetylase, LmbE family</fullName>
    </submittedName>
</protein>
<dbReference type="EMBL" id="FOME01000004">
    <property type="protein sequence ID" value="SFD37378.1"/>
    <property type="molecule type" value="Genomic_DNA"/>
</dbReference>
<evidence type="ECO:0000313" key="3">
    <source>
        <dbReference type="EMBL" id="SEG92400.1"/>
    </source>
</evidence>
<dbReference type="Proteomes" id="UP000199690">
    <property type="component" value="Unassembled WGS sequence"/>
</dbReference>
<evidence type="ECO:0000313" key="5">
    <source>
        <dbReference type="Proteomes" id="UP000199690"/>
    </source>
</evidence>
<dbReference type="Gene3D" id="3.40.50.10320">
    <property type="entry name" value="LmbE-like"/>
    <property type="match status" value="1"/>
</dbReference>
<dbReference type="InterPro" id="IPR003737">
    <property type="entry name" value="GlcNAc_PI_deacetylase-related"/>
</dbReference>
<reference evidence="3" key="1">
    <citation type="submission" date="2016-10" db="EMBL/GenBank/DDBJ databases">
        <authorList>
            <person name="de Groot N.N."/>
        </authorList>
    </citation>
    <scope>NUCLEOTIDE SEQUENCE [LARGE SCALE GENOMIC DNA]</scope>
    <source>
        <strain evidence="3">ATCC 20501</strain>
    </source>
</reference>
<evidence type="ECO:0000313" key="6">
    <source>
        <dbReference type="Proteomes" id="UP000236729"/>
    </source>
</evidence>
<accession>A0A1I1RYK4</accession>
<organism evidence="3 6">
    <name type="scientific">Saccharopolyspora kobensis</name>
    <dbReference type="NCBI Taxonomy" id="146035"/>
    <lineage>
        <taxon>Bacteria</taxon>
        <taxon>Bacillati</taxon>
        <taxon>Actinomycetota</taxon>
        <taxon>Actinomycetes</taxon>
        <taxon>Pseudonocardiales</taxon>
        <taxon>Pseudonocardiaceae</taxon>
        <taxon>Saccharopolyspora</taxon>
    </lineage>
</organism>
<feature type="region of interest" description="Disordered" evidence="2">
    <location>
        <begin position="237"/>
        <end position="256"/>
    </location>
</feature>
<reference evidence="5 6" key="2">
    <citation type="submission" date="2016-10" db="EMBL/GenBank/DDBJ databases">
        <authorList>
            <person name="Varghese N."/>
            <person name="Submissions S."/>
        </authorList>
    </citation>
    <scope>NUCLEOTIDE SEQUENCE [LARGE SCALE GENOMIC DNA]</scope>
    <source>
        <strain evidence="6">ATCC 20501</strain>
        <strain evidence="4 5">CGMCC 4.3529</strain>
    </source>
</reference>
<sequence length="256" mass="26938">MSGVDPALPARVLLLSPHPDDIAWSLGGVVARLRGAAELSAVTFFSRTRYAPGCAAHGDVAASEVRAREEDEWARWAGVRVDRGDLPDASLRGYDDDTEMGAEPAADVVSAVVALLAGAVRSVRPDFVLAPLAMGGHVDHAAVLGAVTTLAVDWSAELIWYEDLPYAATEPPPSAGHPVVVDVGGVWSAKERGVGFFPSQLPDEVLPVLRSHAGVDGARAERLWTSSVDGARGFESLLSSRNTPSEHDPAIQALHS</sequence>
<dbReference type="SUPFAM" id="SSF102588">
    <property type="entry name" value="LmbE-like"/>
    <property type="match status" value="1"/>
</dbReference>
<dbReference type="AlphaFoldDB" id="A0A1H6E415"/>
<evidence type="ECO:0000256" key="2">
    <source>
        <dbReference type="SAM" id="MobiDB-lite"/>
    </source>
</evidence>
<name>A0A1H6E415_9PSEU</name>
<keyword evidence="5" id="KW-1185">Reference proteome</keyword>
<accession>A0A1H6E415</accession>
<evidence type="ECO:0000256" key="1">
    <source>
        <dbReference type="ARBA" id="ARBA00022833"/>
    </source>
</evidence>